<evidence type="ECO:0000256" key="1">
    <source>
        <dbReference type="ARBA" id="ARBA00009353"/>
    </source>
</evidence>
<comment type="caution">
    <text evidence="4">The sequence shown here is derived from an EMBL/GenBank/DDBJ whole genome shotgun (WGS) entry which is preliminary data.</text>
</comment>
<dbReference type="CDD" id="cd05242">
    <property type="entry name" value="SDR_a8"/>
    <property type="match status" value="1"/>
</dbReference>
<feature type="domain" description="DUF1731" evidence="3">
    <location>
        <begin position="254"/>
        <end position="300"/>
    </location>
</feature>
<dbReference type="Pfam" id="PF01370">
    <property type="entry name" value="Epimerase"/>
    <property type="match status" value="1"/>
</dbReference>
<dbReference type="InterPro" id="IPR010099">
    <property type="entry name" value="SDR39U1"/>
</dbReference>
<gene>
    <name evidence="4" type="ORF">B8V81_3403</name>
</gene>
<dbReference type="Proteomes" id="UP000234789">
    <property type="component" value="Unassembled WGS sequence"/>
</dbReference>
<evidence type="ECO:0000259" key="2">
    <source>
        <dbReference type="Pfam" id="PF01370"/>
    </source>
</evidence>
<evidence type="ECO:0000313" key="5">
    <source>
        <dbReference type="Proteomes" id="UP000234789"/>
    </source>
</evidence>
<proteinExistence type="inferred from homology"/>
<dbReference type="RefSeq" id="WP_101808795.1">
    <property type="nucleotide sequence ID" value="NZ_NFEZ01000004.1"/>
</dbReference>
<dbReference type="NCBIfam" id="TIGR01777">
    <property type="entry name" value="yfcH"/>
    <property type="match status" value="1"/>
</dbReference>
<dbReference type="SUPFAM" id="SSF51735">
    <property type="entry name" value="NAD(P)-binding Rossmann-fold domains"/>
    <property type="match status" value="1"/>
</dbReference>
<dbReference type="AlphaFoldDB" id="A0A2N5N3T7"/>
<feature type="domain" description="NAD-dependent epimerase/dehydratase" evidence="2">
    <location>
        <begin position="3"/>
        <end position="218"/>
    </location>
</feature>
<dbReference type="PANTHER" id="PTHR11092">
    <property type="entry name" value="SUGAR NUCLEOTIDE EPIMERASE RELATED"/>
    <property type="match status" value="1"/>
</dbReference>
<name>A0A2N5N3T7_9BACL</name>
<evidence type="ECO:0000313" key="4">
    <source>
        <dbReference type="EMBL" id="PLT44972.1"/>
    </source>
</evidence>
<dbReference type="PANTHER" id="PTHR11092:SF0">
    <property type="entry name" value="EPIMERASE FAMILY PROTEIN SDR39U1"/>
    <property type="match status" value="1"/>
</dbReference>
<keyword evidence="4" id="KW-0132">Cell division</keyword>
<dbReference type="EMBL" id="NFEZ01000004">
    <property type="protein sequence ID" value="PLT44972.1"/>
    <property type="molecule type" value="Genomic_DNA"/>
</dbReference>
<dbReference type="Pfam" id="PF08338">
    <property type="entry name" value="DUF1731"/>
    <property type="match status" value="1"/>
</dbReference>
<organism evidence="4 5">
    <name type="scientific">Paenibacillus pasadenensis</name>
    <dbReference type="NCBI Taxonomy" id="217090"/>
    <lineage>
        <taxon>Bacteria</taxon>
        <taxon>Bacillati</taxon>
        <taxon>Bacillota</taxon>
        <taxon>Bacilli</taxon>
        <taxon>Bacillales</taxon>
        <taxon>Paenibacillaceae</taxon>
        <taxon>Paenibacillus</taxon>
    </lineage>
</organism>
<keyword evidence="5" id="KW-1185">Reference proteome</keyword>
<dbReference type="Gene3D" id="3.40.50.720">
    <property type="entry name" value="NAD(P)-binding Rossmann-like Domain"/>
    <property type="match status" value="1"/>
</dbReference>
<dbReference type="InterPro" id="IPR001509">
    <property type="entry name" value="Epimerase_deHydtase"/>
</dbReference>
<protein>
    <submittedName>
        <fullName evidence="4">Cell division inhibitor</fullName>
    </submittedName>
</protein>
<evidence type="ECO:0000259" key="3">
    <source>
        <dbReference type="Pfam" id="PF08338"/>
    </source>
</evidence>
<comment type="similarity">
    <text evidence="1">Belongs to the NAD(P)-dependent epimerase/dehydratase family. SDR39U1 subfamily.</text>
</comment>
<accession>A0A2N5N3T7</accession>
<dbReference type="InterPro" id="IPR013549">
    <property type="entry name" value="DUF1731"/>
</dbReference>
<dbReference type="InterPro" id="IPR036291">
    <property type="entry name" value="NAD(P)-bd_dom_sf"/>
</dbReference>
<sequence length="302" mass="32597">MKIVIAGGTGFIGRALDERLSRAGHSGWIVSRSSAKAPGTAPNGAGSFRVVEWDRLEEDPSELAGVEAIVNLAGEPISQRWTNSAKKRIRESRIETAAKLGALLERAKADPQVLVQASGVNAYGFSDSASFTEDSPTTDSDFLSSVVRDWEQAAKRIPARRRALLRFGIVLGNGGGALPSMLLPFRAMAGGPVGSGRQWMSWIHLQDLTRLIVHALENDSLSGPINAVSPEPARNEQFGRAAARALGRPYWLVAPSLPLKLALGEMSELLLKGQRVLPDKALQSGFRFDFPEIQPALDDLLR</sequence>
<dbReference type="GO" id="GO:0051301">
    <property type="term" value="P:cell division"/>
    <property type="evidence" value="ECO:0007669"/>
    <property type="project" value="UniProtKB-KW"/>
</dbReference>
<reference evidence="4 5" key="1">
    <citation type="submission" date="2017-05" db="EMBL/GenBank/DDBJ databases">
        <title>Functional genome analysis of Paenibacillus pasadenensis strain R16: insights on endophytic life style and antifungal activity.</title>
        <authorList>
            <person name="Passera A."/>
            <person name="Marcolungo L."/>
            <person name="Casati P."/>
            <person name="Brasca M."/>
            <person name="Quaglino F."/>
            <person name="Delledonne M."/>
        </authorList>
    </citation>
    <scope>NUCLEOTIDE SEQUENCE [LARGE SCALE GENOMIC DNA]</scope>
    <source>
        <strain evidence="4 5">R16</strain>
    </source>
</reference>
<keyword evidence="4" id="KW-0131">Cell cycle</keyword>